<dbReference type="GO" id="GO:0003723">
    <property type="term" value="F:RNA binding"/>
    <property type="evidence" value="ECO:0007669"/>
    <property type="project" value="UniProtKB-UniRule"/>
</dbReference>
<dbReference type="KEGG" id="tet:TTHERM_000094109"/>
<protein>
    <submittedName>
        <fullName evidence="4">RNA recognition motif protein</fullName>
    </submittedName>
</protein>
<keyword evidence="1" id="KW-0694">RNA-binding</keyword>
<sequence length="306" mass="34268">MSYRVYIGKTAGVSKEDLFALCQTFGSISDFMMKETYAFVEYSNEIDAKKAVIELDGRFINGHRIMAEPAKIKGVSENVDLAQHPRIYVGRLQKSVQREDLLNLFGRYGEITDIMRKEDYAFIEFGDSSFAAQAVKEMNGYNLNGTKIVVEGARPKDEAKEIKTTRLYIGKIGPQIKKQDLVITFGGYGELVDILMKDDYAFVEFTTTHAAAKALASMNGARLAGTKIVVEEARPKEGASVQTQQSTTNKRVPLNPLLQQQQLFSSTDASTGQAAKFNMRGRRLSPRRSISRSRSRSYEKKNSKKI</sequence>
<feature type="compositionally biased region" description="Basic residues" evidence="2">
    <location>
        <begin position="279"/>
        <end position="295"/>
    </location>
</feature>
<dbReference type="InterPro" id="IPR035979">
    <property type="entry name" value="RBD_domain_sf"/>
</dbReference>
<evidence type="ECO:0000313" key="5">
    <source>
        <dbReference type="Proteomes" id="UP000009168"/>
    </source>
</evidence>
<feature type="domain" description="RRM" evidence="3">
    <location>
        <begin position="165"/>
        <end position="235"/>
    </location>
</feature>
<dbReference type="InterPro" id="IPR000504">
    <property type="entry name" value="RRM_dom"/>
</dbReference>
<evidence type="ECO:0000259" key="3">
    <source>
        <dbReference type="PROSITE" id="PS50102"/>
    </source>
</evidence>
<keyword evidence="5" id="KW-1185">Reference proteome</keyword>
<organism evidence="4 5">
    <name type="scientific">Tetrahymena thermophila (strain SB210)</name>
    <dbReference type="NCBI Taxonomy" id="312017"/>
    <lineage>
        <taxon>Eukaryota</taxon>
        <taxon>Sar</taxon>
        <taxon>Alveolata</taxon>
        <taxon>Ciliophora</taxon>
        <taxon>Intramacronucleata</taxon>
        <taxon>Oligohymenophorea</taxon>
        <taxon>Hymenostomatida</taxon>
        <taxon>Tetrahymenina</taxon>
        <taxon>Tetrahymenidae</taxon>
        <taxon>Tetrahymena</taxon>
    </lineage>
</organism>
<dbReference type="PANTHER" id="PTHR48038">
    <property type="entry name" value="RIBONUCLEOPROTEIN RB97D"/>
    <property type="match status" value="1"/>
</dbReference>
<feature type="region of interest" description="Disordered" evidence="2">
    <location>
        <begin position="235"/>
        <end position="306"/>
    </location>
</feature>
<dbReference type="SUPFAM" id="SSF54928">
    <property type="entry name" value="RNA-binding domain, RBD"/>
    <property type="match status" value="3"/>
</dbReference>
<feature type="compositionally biased region" description="Polar residues" evidence="2">
    <location>
        <begin position="264"/>
        <end position="273"/>
    </location>
</feature>
<dbReference type="GeneID" id="24437247"/>
<name>W7X719_TETTS</name>
<feature type="compositionally biased region" description="Basic and acidic residues" evidence="2">
    <location>
        <begin position="296"/>
        <end position="306"/>
    </location>
</feature>
<feature type="domain" description="RRM" evidence="3">
    <location>
        <begin position="85"/>
        <end position="155"/>
    </location>
</feature>
<dbReference type="Gene3D" id="3.30.70.330">
    <property type="match status" value="3"/>
</dbReference>
<evidence type="ECO:0000313" key="4">
    <source>
        <dbReference type="EMBL" id="EWS75180.1"/>
    </source>
</evidence>
<dbReference type="EMBL" id="GG662749">
    <property type="protein sequence ID" value="EWS75180.1"/>
    <property type="molecule type" value="Genomic_DNA"/>
</dbReference>
<accession>W7X719</accession>
<dbReference type="PROSITE" id="PS50102">
    <property type="entry name" value="RRM"/>
    <property type="match status" value="3"/>
</dbReference>
<dbReference type="AlphaFoldDB" id="W7X719"/>
<dbReference type="STRING" id="312017.W7X719"/>
<proteinExistence type="predicted"/>
<dbReference type="InParanoid" id="W7X719"/>
<feature type="compositionally biased region" description="Low complexity" evidence="2">
    <location>
        <begin position="253"/>
        <end position="263"/>
    </location>
</feature>
<dbReference type="Pfam" id="PF00076">
    <property type="entry name" value="RRM_1"/>
    <property type="match status" value="3"/>
</dbReference>
<evidence type="ECO:0000256" key="2">
    <source>
        <dbReference type="SAM" id="MobiDB-lite"/>
    </source>
</evidence>
<dbReference type="RefSeq" id="XP_012652171.1">
    <property type="nucleotide sequence ID" value="XM_012796717.1"/>
</dbReference>
<dbReference type="OrthoDB" id="1099063at2759"/>
<reference evidence="5" key="1">
    <citation type="journal article" date="2006" name="PLoS Biol.">
        <title>Macronuclear genome sequence of the ciliate Tetrahymena thermophila, a model eukaryote.</title>
        <authorList>
            <person name="Eisen J.A."/>
            <person name="Coyne R.S."/>
            <person name="Wu M."/>
            <person name="Wu D."/>
            <person name="Thiagarajan M."/>
            <person name="Wortman J.R."/>
            <person name="Badger J.H."/>
            <person name="Ren Q."/>
            <person name="Amedeo P."/>
            <person name="Jones K.M."/>
            <person name="Tallon L.J."/>
            <person name="Delcher A.L."/>
            <person name="Salzberg S.L."/>
            <person name="Silva J.C."/>
            <person name="Haas B.J."/>
            <person name="Majoros W.H."/>
            <person name="Farzad M."/>
            <person name="Carlton J.M."/>
            <person name="Smith R.K. Jr."/>
            <person name="Garg J."/>
            <person name="Pearlman R.E."/>
            <person name="Karrer K.M."/>
            <person name="Sun L."/>
            <person name="Manning G."/>
            <person name="Elde N.C."/>
            <person name="Turkewitz A.P."/>
            <person name="Asai D.J."/>
            <person name="Wilkes D.E."/>
            <person name="Wang Y."/>
            <person name="Cai H."/>
            <person name="Collins K."/>
            <person name="Stewart B.A."/>
            <person name="Lee S.R."/>
            <person name="Wilamowska K."/>
            <person name="Weinberg Z."/>
            <person name="Ruzzo W.L."/>
            <person name="Wloga D."/>
            <person name="Gaertig J."/>
            <person name="Frankel J."/>
            <person name="Tsao C.-C."/>
            <person name="Gorovsky M.A."/>
            <person name="Keeling P.J."/>
            <person name="Waller R.F."/>
            <person name="Patron N.J."/>
            <person name="Cherry J.M."/>
            <person name="Stover N.A."/>
            <person name="Krieger C.J."/>
            <person name="del Toro C."/>
            <person name="Ryder H.F."/>
            <person name="Williamson S.C."/>
            <person name="Barbeau R.A."/>
            <person name="Hamilton E.P."/>
            <person name="Orias E."/>
        </authorList>
    </citation>
    <scope>NUCLEOTIDE SEQUENCE [LARGE SCALE GENOMIC DNA]</scope>
    <source>
        <strain evidence="5">SB210</strain>
    </source>
</reference>
<dbReference type="Proteomes" id="UP000009168">
    <property type="component" value="Unassembled WGS sequence"/>
</dbReference>
<feature type="compositionally biased region" description="Polar residues" evidence="2">
    <location>
        <begin position="240"/>
        <end position="250"/>
    </location>
</feature>
<dbReference type="SMART" id="SM00360">
    <property type="entry name" value="RRM"/>
    <property type="match status" value="3"/>
</dbReference>
<gene>
    <name evidence="4" type="ORF">TTHERM_000094109</name>
</gene>
<feature type="domain" description="RRM" evidence="3">
    <location>
        <begin position="3"/>
        <end position="72"/>
    </location>
</feature>
<dbReference type="PANTHER" id="PTHR48038:SF1">
    <property type="entry name" value="RIBONUCLEOPROTEIN RB97D"/>
    <property type="match status" value="1"/>
</dbReference>
<evidence type="ECO:0000256" key="1">
    <source>
        <dbReference type="PROSITE-ProRule" id="PRU00176"/>
    </source>
</evidence>
<dbReference type="InterPro" id="IPR012677">
    <property type="entry name" value="Nucleotide-bd_a/b_plait_sf"/>
</dbReference>